<proteinExistence type="predicted"/>
<accession>A0A8X7S7F9</accession>
<keyword evidence="3" id="KW-1185">Reference proteome</keyword>
<dbReference type="OrthoDB" id="1057587at2759"/>
<feature type="chain" id="PRO_5036488800" description="DUF1216 domain-containing protein" evidence="1">
    <location>
        <begin position="25"/>
        <end position="382"/>
    </location>
</feature>
<protein>
    <recommendedName>
        <fullName evidence="4">DUF1216 domain-containing protein</fullName>
    </recommendedName>
</protein>
<evidence type="ECO:0000256" key="1">
    <source>
        <dbReference type="SAM" id="SignalP"/>
    </source>
</evidence>
<evidence type="ECO:0000313" key="2">
    <source>
        <dbReference type="EMBL" id="KAG2301093.1"/>
    </source>
</evidence>
<dbReference type="PANTHER" id="PTHR31607">
    <property type="entry name" value="DUF1216 DOMAIN-CONTAINING PROTEIN-RELATED"/>
    <property type="match status" value="1"/>
</dbReference>
<feature type="signal peptide" evidence="1">
    <location>
        <begin position="1"/>
        <end position="24"/>
    </location>
</feature>
<dbReference type="Proteomes" id="UP000886595">
    <property type="component" value="Unassembled WGS sequence"/>
</dbReference>
<gene>
    <name evidence="2" type="ORF">Bca52824_029744</name>
</gene>
<name>A0A8X7S7F9_BRACI</name>
<organism evidence="2 3">
    <name type="scientific">Brassica carinata</name>
    <name type="common">Ethiopian mustard</name>
    <name type="synonym">Abyssinian cabbage</name>
    <dbReference type="NCBI Taxonomy" id="52824"/>
    <lineage>
        <taxon>Eukaryota</taxon>
        <taxon>Viridiplantae</taxon>
        <taxon>Streptophyta</taxon>
        <taxon>Embryophyta</taxon>
        <taxon>Tracheophyta</taxon>
        <taxon>Spermatophyta</taxon>
        <taxon>Magnoliopsida</taxon>
        <taxon>eudicotyledons</taxon>
        <taxon>Gunneridae</taxon>
        <taxon>Pentapetalae</taxon>
        <taxon>rosids</taxon>
        <taxon>malvids</taxon>
        <taxon>Brassicales</taxon>
        <taxon>Brassicaceae</taxon>
        <taxon>Brassiceae</taxon>
        <taxon>Brassica</taxon>
    </lineage>
</organism>
<evidence type="ECO:0008006" key="4">
    <source>
        <dbReference type="Google" id="ProtNLM"/>
    </source>
</evidence>
<dbReference type="EMBL" id="JAAMPC010000007">
    <property type="protein sequence ID" value="KAG2301093.1"/>
    <property type="molecule type" value="Genomic_DNA"/>
</dbReference>
<keyword evidence="1" id="KW-0732">Signal</keyword>
<comment type="caution">
    <text evidence="2">The sequence shown here is derived from an EMBL/GenBank/DDBJ whole genome shotgun (WGS) entry which is preliminary data.</text>
</comment>
<evidence type="ECO:0000313" key="3">
    <source>
        <dbReference type="Proteomes" id="UP000886595"/>
    </source>
</evidence>
<sequence length="382" mass="41504">MGRISLAVGLVLLVALSNVNETQAQAQGKTFSVLDYMALFPKTGKEFGPYASKGLLDFVGALEGKSPTTVEFKNFFTNLKGYITSCFQPAPIGSDKSDQLFTSISALKGSLAGRSFDSWRLIEALVSMEKVSTEMKKSTSNVMPDPQWDRLSGSMFEWVGRIGLFVKAVSEINGKPIDLKQFDIDYTDPTYASLSKQSGVRTSTSPFSLPFYLRNIPKSGKDVEAFAYKGMQTFLLDLETRCLANKEFKEFFVKMNDFMASFKTVSPETYSIESNNITTQAMHLFLALSPLDGTQAGTSDPWKLVDGLVTMGDALVEMKKSGPGAITFEQSKALTSAMLKWGRAVGEFVKAASAKEGVTMDISFDAGNGGNVPTGQSAKTKA</sequence>
<reference evidence="2 3" key="1">
    <citation type="submission" date="2020-02" db="EMBL/GenBank/DDBJ databases">
        <authorList>
            <person name="Ma Q."/>
            <person name="Huang Y."/>
            <person name="Song X."/>
            <person name="Pei D."/>
        </authorList>
    </citation>
    <scope>NUCLEOTIDE SEQUENCE [LARGE SCALE GENOMIC DNA]</scope>
    <source>
        <strain evidence="2">Sxm20200214</strain>
        <tissue evidence="2">Leaf</tissue>
    </source>
</reference>
<dbReference type="AlphaFoldDB" id="A0A8X7S7F9"/>
<dbReference type="PANTHER" id="PTHR31607:SF23">
    <property type="entry name" value="DUF1216 DOMAIN-CONTAINING PROTEIN"/>
    <property type="match status" value="1"/>
</dbReference>